<dbReference type="SUPFAM" id="SSF53187">
    <property type="entry name" value="Zn-dependent exopeptidases"/>
    <property type="match status" value="1"/>
</dbReference>
<keyword evidence="11" id="KW-0325">Glycoprotein</keyword>
<dbReference type="SMART" id="SM00631">
    <property type="entry name" value="Zn_pept"/>
    <property type="match status" value="1"/>
</dbReference>
<evidence type="ECO:0000256" key="5">
    <source>
        <dbReference type="ARBA" id="ARBA00022525"/>
    </source>
</evidence>
<keyword evidence="8 17" id="KW-0732">Signal</keyword>
<dbReference type="Gene3D" id="3.40.630.10">
    <property type="entry name" value="Zn peptidases"/>
    <property type="match status" value="1"/>
</dbReference>
<dbReference type="Pfam" id="PF00246">
    <property type="entry name" value="Peptidase_M14"/>
    <property type="match status" value="1"/>
</dbReference>
<proteinExistence type="inferred from homology"/>
<dbReference type="PROSITE" id="PS52035">
    <property type="entry name" value="PEPTIDASE_M14"/>
    <property type="match status" value="1"/>
</dbReference>
<feature type="chain" id="PRO_5009519627" description="Inactive metallocarboxypeptidase ECM14" evidence="17">
    <location>
        <begin position="20"/>
        <end position="873"/>
    </location>
</feature>
<evidence type="ECO:0000256" key="2">
    <source>
        <dbReference type="ARBA" id="ARBA00004116"/>
    </source>
</evidence>
<gene>
    <name evidence="19" type="ORF">PENARI_c009G02467</name>
</gene>
<evidence type="ECO:0000313" key="19">
    <source>
        <dbReference type="EMBL" id="OGE52896.1"/>
    </source>
</evidence>
<evidence type="ECO:0000256" key="10">
    <source>
        <dbReference type="ARBA" id="ARBA00023157"/>
    </source>
</evidence>
<evidence type="ECO:0000256" key="7">
    <source>
        <dbReference type="ARBA" id="ARBA00022723"/>
    </source>
</evidence>
<dbReference type="STRING" id="1835702.A0A1F5LIJ1"/>
<keyword evidence="9" id="KW-0862">Zinc</keyword>
<keyword evidence="7" id="KW-0479">Metal-binding</keyword>
<evidence type="ECO:0000256" key="12">
    <source>
        <dbReference type="ARBA" id="ARBA00023316"/>
    </source>
</evidence>
<evidence type="ECO:0000313" key="20">
    <source>
        <dbReference type="Proteomes" id="UP000177622"/>
    </source>
</evidence>
<name>A0A1F5LIJ1_PENAI</name>
<protein>
    <recommendedName>
        <fullName evidence="14">Inactive metallocarboxypeptidase ECM14</fullName>
    </recommendedName>
    <alternativeName>
        <fullName evidence="15">Inactive metallocarboxypeptidase ecm14</fullName>
    </alternativeName>
</protein>
<keyword evidence="20" id="KW-1185">Reference proteome</keyword>
<evidence type="ECO:0000256" key="3">
    <source>
        <dbReference type="ARBA" id="ARBA00004613"/>
    </source>
</evidence>
<dbReference type="EMBL" id="LXJU01000009">
    <property type="protein sequence ID" value="OGE52896.1"/>
    <property type="molecule type" value="Genomic_DNA"/>
</dbReference>
<feature type="domain" description="Peptidase M14" evidence="18">
    <location>
        <begin position="189"/>
        <end position="502"/>
    </location>
</feature>
<keyword evidence="6" id="KW-0926">Vacuole</keyword>
<dbReference type="PANTHER" id="PTHR11705">
    <property type="entry name" value="PROTEASE FAMILY M14 CARBOXYPEPTIDASE A,B"/>
    <property type="match status" value="1"/>
</dbReference>
<comment type="similarity">
    <text evidence="4 16">Belongs to the peptidase M14 family.</text>
</comment>
<evidence type="ECO:0000256" key="11">
    <source>
        <dbReference type="ARBA" id="ARBA00023180"/>
    </source>
</evidence>
<dbReference type="OrthoDB" id="3626597at2759"/>
<evidence type="ECO:0000256" key="1">
    <source>
        <dbReference type="ARBA" id="ARBA00001947"/>
    </source>
</evidence>
<sequence length="873" mass="98566">MRLLPSLVVAASFYPLISAVPAGSSITPPPPLQPVHLITHSDPRRPWTRLRDWVIGSIWGIDPKHCSSRNASPPSNIYARYGSDVVLRFHLRQPDEAAALSSASQVLFLDIWAITSEFVDIRLAEDMIPSLLDLLPVTLRTSYTPLMDNLADKIYATYPDSLRNNLDLGSGTISPGRKTTTIGDLFFQEYQPLSVITQWMRLMASMFSSHVRMTSIGLSYEGRDIPALRLRGSETDNKPGPRKTIVIMGGTHAREWISTSTVTYVAYSLITYYGYSPAVTRLLHEYDWVLIPTLNPDGYVYSWESDRLWRKNRQPTGLPLCPGIDLDRAWDFEWDGESTHSNPCSENYAGTEPFEARESQRLAQWAQNETAHGRVDIVGFIDLHSYSQQILYPYSYSCSAVPPTLETLEELALGLAKTIRQTSHESYDVTSACEGILTNGAATGVTSGGSALDWFYHKLHATYSYQIKLRDRGSYGFLLPSEHIIPTGKEIFNSLLTFRKFMWGEEASDITFEDMMMGGQVPLADKKKMLAIQCLLLWIVGAIAASHYPLAVSFGFNYITAAYVDSANDSVPIVKIEGSEEYQRYMRQLASDSQDRVKRHKRDDETEESELITLHYRDEDYVGKSQRMISNILTEVLQLATDAVNFPLEIEATGIPSGFDSLASKHLTAMLLNSDAAPQLKDESQIMGFFETIQLVYDKEEPASDHGPMLYIDYTYYSLDMRITDGVVTMDHPEHTLKGGRFPWFGADSTRVTFKDKIMNQIYDYFPWFGPSGFDTRDAMERIGLLTGYFISLLEIRDYQNLRGFILTGDVSHDAMEDIERVVNEKLPKEWKPSLRADINPAFVGVVGLTRRAKMFTRDTEVVKSGRPIHDEM</sequence>
<dbReference type="GeneID" id="34576516"/>
<keyword evidence="10" id="KW-1015">Disulfide bond</keyword>
<dbReference type="AlphaFoldDB" id="A0A1F5LIJ1"/>
<dbReference type="PROSITE" id="PS00132">
    <property type="entry name" value="CARBOXYPEPT_ZN_1"/>
    <property type="match status" value="1"/>
</dbReference>
<evidence type="ECO:0000256" key="9">
    <source>
        <dbReference type="ARBA" id="ARBA00022833"/>
    </source>
</evidence>
<dbReference type="GO" id="GO:0005576">
    <property type="term" value="C:extracellular region"/>
    <property type="evidence" value="ECO:0007669"/>
    <property type="project" value="UniProtKB-SubCell"/>
</dbReference>
<dbReference type="InterPro" id="IPR057246">
    <property type="entry name" value="CARBOXYPEPT_ZN_1"/>
</dbReference>
<keyword evidence="5" id="KW-0964">Secreted</keyword>
<evidence type="ECO:0000256" key="4">
    <source>
        <dbReference type="ARBA" id="ARBA00005988"/>
    </source>
</evidence>
<dbReference type="GO" id="GO:0006508">
    <property type="term" value="P:proteolysis"/>
    <property type="evidence" value="ECO:0007669"/>
    <property type="project" value="InterPro"/>
</dbReference>
<keyword evidence="12" id="KW-0961">Cell wall biogenesis/degradation</keyword>
<dbReference type="InterPro" id="IPR000834">
    <property type="entry name" value="Peptidase_M14"/>
</dbReference>
<dbReference type="GO" id="GO:0008270">
    <property type="term" value="F:zinc ion binding"/>
    <property type="evidence" value="ECO:0007669"/>
    <property type="project" value="InterPro"/>
</dbReference>
<dbReference type="Proteomes" id="UP000177622">
    <property type="component" value="Unassembled WGS sequence"/>
</dbReference>
<evidence type="ECO:0000256" key="15">
    <source>
        <dbReference type="ARBA" id="ARBA00026213"/>
    </source>
</evidence>
<dbReference type="GO" id="GO:0005773">
    <property type="term" value="C:vacuole"/>
    <property type="evidence" value="ECO:0007669"/>
    <property type="project" value="UniProtKB-SubCell"/>
</dbReference>
<dbReference type="RefSeq" id="XP_022488335.1">
    <property type="nucleotide sequence ID" value="XM_022631782.1"/>
</dbReference>
<evidence type="ECO:0000256" key="6">
    <source>
        <dbReference type="ARBA" id="ARBA00022554"/>
    </source>
</evidence>
<evidence type="ECO:0000256" key="8">
    <source>
        <dbReference type="ARBA" id="ARBA00022729"/>
    </source>
</evidence>
<dbReference type="PANTHER" id="PTHR11705:SF147">
    <property type="entry name" value="INACTIVE METALLOCARBOXYPEPTIDASE ECM14"/>
    <property type="match status" value="1"/>
</dbReference>
<comment type="caution">
    <text evidence="16">Lacks conserved residue(s) required for the propagation of feature annotation.</text>
</comment>
<dbReference type="PRINTS" id="PR00765">
    <property type="entry name" value="CRBOXYPTASEA"/>
</dbReference>
<dbReference type="GO" id="GO:0004181">
    <property type="term" value="F:metallocarboxypeptidase activity"/>
    <property type="evidence" value="ECO:0007669"/>
    <property type="project" value="InterPro"/>
</dbReference>
<dbReference type="FunFam" id="3.40.630.10:FF:000060">
    <property type="entry name" value="Putative metallocarboxypeptidase ecm14"/>
    <property type="match status" value="1"/>
</dbReference>
<comment type="caution">
    <text evidence="19">The sequence shown here is derived from an EMBL/GenBank/DDBJ whole genome shotgun (WGS) entry which is preliminary data.</text>
</comment>
<dbReference type="CDD" id="cd03860">
    <property type="entry name" value="M14_CP_A-B_like"/>
    <property type="match status" value="1"/>
</dbReference>
<dbReference type="GO" id="GO:0071555">
    <property type="term" value="P:cell wall organization"/>
    <property type="evidence" value="ECO:0007669"/>
    <property type="project" value="UniProtKB-KW"/>
</dbReference>
<feature type="signal peptide" evidence="17">
    <location>
        <begin position="1"/>
        <end position="19"/>
    </location>
</feature>
<comment type="cofactor">
    <cofactor evidence="1">
        <name>Zn(2+)</name>
        <dbReference type="ChEBI" id="CHEBI:29105"/>
    </cofactor>
</comment>
<accession>A0A1F5LIJ1</accession>
<organism evidence="19 20">
    <name type="scientific">Penicillium arizonense</name>
    <dbReference type="NCBI Taxonomy" id="1835702"/>
    <lineage>
        <taxon>Eukaryota</taxon>
        <taxon>Fungi</taxon>
        <taxon>Dikarya</taxon>
        <taxon>Ascomycota</taxon>
        <taxon>Pezizomycotina</taxon>
        <taxon>Eurotiomycetes</taxon>
        <taxon>Eurotiomycetidae</taxon>
        <taxon>Eurotiales</taxon>
        <taxon>Aspergillaceae</taxon>
        <taxon>Penicillium</taxon>
    </lineage>
</organism>
<evidence type="ECO:0000256" key="17">
    <source>
        <dbReference type="SAM" id="SignalP"/>
    </source>
</evidence>
<comment type="function">
    <text evidence="13">Inactive carboxypeptidase that may play a role in cell wall organization and biogenesis.</text>
</comment>
<evidence type="ECO:0000256" key="14">
    <source>
        <dbReference type="ARBA" id="ARBA00026187"/>
    </source>
</evidence>
<evidence type="ECO:0000259" key="18">
    <source>
        <dbReference type="PROSITE" id="PS52035"/>
    </source>
</evidence>
<reference evidence="19 20" key="1">
    <citation type="journal article" date="2016" name="Sci. Rep.">
        <title>Penicillium arizonense, a new, genome sequenced fungal species, reveals a high chemical diversity in secreted metabolites.</title>
        <authorList>
            <person name="Grijseels S."/>
            <person name="Nielsen J.C."/>
            <person name="Randelovic M."/>
            <person name="Nielsen J."/>
            <person name="Nielsen K.F."/>
            <person name="Workman M."/>
            <person name="Frisvad J.C."/>
        </authorList>
    </citation>
    <scope>NUCLEOTIDE SEQUENCE [LARGE SCALE GENOMIC DNA]</scope>
    <source>
        <strain evidence="19 20">CBS 141311</strain>
    </source>
</reference>
<comment type="subcellular location">
    <subcellularLocation>
        <location evidence="3">Secreted</location>
    </subcellularLocation>
    <subcellularLocation>
        <location evidence="2">Vacuole</location>
    </subcellularLocation>
</comment>
<evidence type="ECO:0000256" key="16">
    <source>
        <dbReference type="PROSITE-ProRule" id="PRU01379"/>
    </source>
</evidence>
<evidence type="ECO:0000256" key="13">
    <source>
        <dbReference type="ARBA" id="ARBA00025210"/>
    </source>
</evidence>